<proteinExistence type="predicted"/>
<protein>
    <submittedName>
        <fullName evidence="1">UDP-glycosyltransferase 89a2</fullName>
    </submittedName>
</protein>
<dbReference type="EMBL" id="BMAC01000448">
    <property type="protein sequence ID" value="GFP96600.1"/>
    <property type="molecule type" value="Genomic_DNA"/>
</dbReference>
<evidence type="ECO:0000313" key="2">
    <source>
        <dbReference type="Proteomes" id="UP000653305"/>
    </source>
</evidence>
<feature type="non-terminal residue" evidence="1">
    <location>
        <position position="1"/>
    </location>
</feature>
<sequence length="104" mass="11215">GCRAREEQRPIRLGREVIDGPVSGGRIRVGSGWVRGPGFSSGVCRNGMGPAYVDTRPPGGGWVSESLWLELGFGSDDGRRDDIRLALGGRPICECEAVTKGTWW</sequence>
<organism evidence="1 2">
    <name type="scientific">Phtheirospermum japonicum</name>
    <dbReference type="NCBI Taxonomy" id="374723"/>
    <lineage>
        <taxon>Eukaryota</taxon>
        <taxon>Viridiplantae</taxon>
        <taxon>Streptophyta</taxon>
        <taxon>Embryophyta</taxon>
        <taxon>Tracheophyta</taxon>
        <taxon>Spermatophyta</taxon>
        <taxon>Magnoliopsida</taxon>
        <taxon>eudicotyledons</taxon>
        <taxon>Gunneridae</taxon>
        <taxon>Pentapetalae</taxon>
        <taxon>asterids</taxon>
        <taxon>lamiids</taxon>
        <taxon>Lamiales</taxon>
        <taxon>Orobanchaceae</taxon>
        <taxon>Orobanchaceae incertae sedis</taxon>
        <taxon>Phtheirospermum</taxon>
    </lineage>
</organism>
<keyword evidence="2" id="KW-1185">Reference proteome</keyword>
<dbReference type="GO" id="GO:0016740">
    <property type="term" value="F:transferase activity"/>
    <property type="evidence" value="ECO:0007669"/>
    <property type="project" value="UniProtKB-KW"/>
</dbReference>
<reference evidence="1" key="1">
    <citation type="submission" date="2020-07" db="EMBL/GenBank/DDBJ databases">
        <title>Ethylene signaling mediates host invasion by parasitic plants.</title>
        <authorList>
            <person name="Yoshida S."/>
        </authorList>
    </citation>
    <scope>NUCLEOTIDE SEQUENCE</scope>
    <source>
        <strain evidence="1">Okayama</strain>
    </source>
</reference>
<name>A0A830CAG9_9LAMI</name>
<dbReference type="AlphaFoldDB" id="A0A830CAG9"/>
<evidence type="ECO:0000313" key="1">
    <source>
        <dbReference type="EMBL" id="GFP96600.1"/>
    </source>
</evidence>
<gene>
    <name evidence="1" type="ORF">PHJA_001804100</name>
</gene>
<keyword evidence="1" id="KW-0808">Transferase</keyword>
<accession>A0A830CAG9</accession>
<comment type="caution">
    <text evidence="1">The sequence shown here is derived from an EMBL/GenBank/DDBJ whole genome shotgun (WGS) entry which is preliminary data.</text>
</comment>
<dbReference type="Proteomes" id="UP000653305">
    <property type="component" value="Unassembled WGS sequence"/>
</dbReference>